<dbReference type="GO" id="GO:0031012">
    <property type="term" value="C:extracellular matrix"/>
    <property type="evidence" value="ECO:0007669"/>
    <property type="project" value="InterPro"/>
</dbReference>
<evidence type="ECO:0000256" key="2">
    <source>
        <dbReference type="ARBA" id="ARBA00022723"/>
    </source>
</evidence>
<dbReference type="SUPFAM" id="SSF55486">
    <property type="entry name" value="Metalloproteases ('zincins'), catalytic domain"/>
    <property type="match status" value="1"/>
</dbReference>
<reference evidence="6 7" key="1">
    <citation type="journal article" date="2019" name="Nat. Med.">
        <title>A library of human gut bacterial isolates paired with longitudinal multiomics data enables mechanistic microbiome research.</title>
        <authorList>
            <person name="Poyet M."/>
            <person name="Groussin M."/>
            <person name="Gibbons S.M."/>
            <person name="Avila-Pacheco J."/>
            <person name="Jiang X."/>
            <person name="Kearney S.M."/>
            <person name="Perrotta A.R."/>
            <person name="Berdy B."/>
            <person name="Zhao S."/>
            <person name="Lieberman T.D."/>
            <person name="Swanson P.K."/>
            <person name="Smith M."/>
            <person name="Roesemann S."/>
            <person name="Alexander J.E."/>
            <person name="Rich S.A."/>
            <person name="Livny J."/>
            <person name="Vlamakis H."/>
            <person name="Clish C."/>
            <person name="Bullock K."/>
            <person name="Deik A."/>
            <person name="Scott J."/>
            <person name="Pierce K.A."/>
            <person name="Xavier R.J."/>
            <person name="Alm E.J."/>
        </authorList>
    </citation>
    <scope>NUCLEOTIDE SEQUENCE [LARGE SCALE GENOMIC DNA]</scope>
    <source>
        <strain evidence="6 7">BIOML-A19</strain>
    </source>
</reference>
<name>A0A9P4DYW2_9BACE</name>
<keyword evidence="1" id="KW-0645">Protease</keyword>
<keyword evidence="4" id="KW-0862">Zinc</keyword>
<dbReference type="GO" id="GO:0006508">
    <property type="term" value="P:proteolysis"/>
    <property type="evidence" value="ECO:0007669"/>
    <property type="project" value="UniProtKB-KW"/>
</dbReference>
<dbReference type="InterPro" id="IPR050708">
    <property type="entry name" value="T6SS_VgrG/RHS"/>
</dbReference>
<dbReference type="InterPro" id="IPR022385">
    <property type="entry name" value="Rhs_assc_core"/>
</dbReference>
<feature type="non-terminal residue" evidence="6">
    <location>
        <position position="1"/>
    </location>
</feature>
<sequence length="450" mass="50440">YDKMGNILGLKRYWQTSATGYDVIDDLSLSYAGNRLKKVADRSTTPAFNNGFEFKDGIDLSTEYKYDENGNLTKDLNKNKTAIQYNCLNLPSRVMFANGNSISYLYDAAGRKLRTVHLLEGDSVTTDYCGNVVYGNGVPQIQLTEVGYVSLTDGQYHYYLKDHQGNNRVVVAEHGTVEEVNDYYAFGGLMSTSSRQSVQPYKYNGKELDSKGGLDWYDYGARMYDAALGRFMKTDRFSEKYVSLSPYQYGANNPVNNIDVNGDSVWYTRNGDIVTMHVTAKIFNNSSDNINMARAAKDIVSDIKSTYEGKFEWSDNKTYNLKVDMDLKVATSMKDVENSDHLFVLADSDSKGARGATSMLGGKVMTLASSDFANNNWLSNNLSYNKTFTAAHEFGHAIGLSHSQNPFNIMKQGGVVHNSNSNQRVIMLQQQNNLNNNLVVDIYNLGLKWR</sequence>
<organism evidence="6 7">
    <name type="scientific">Bacteroides caccae</name>
    <dbReference type="NCBI Taxonomy" id="47678"/>
    <lineage>
        <taxon>Bacteria</taxon>
        <taxon>Pseudomonadati</taxon>
        <taxon>Bacteroidota</taxon>
        <taxon>Bacteroidia</taxon>
        <taxon>Bacteroidales</taxon>
        <taxon>Bacteroidaceae</taxon>
        <taxon>Bacteroides</taxon>
    </lineage>
</organism>
<dbReference type="InterPro" id="IPR024079">
    <property type="entry name" value="MetalloPept_cat_dom_sf"/>
</dbReference>
<dbReference type="Gene3D" id="3.40.390.10">
    <property type="entry name" value="Collagenase (Catalytic Domain)"/>
    <property type="match status" value="1"/>
</dbReference>
<dbReference type="Pfam" id="PF00413">
    <property type="entry name" value="Peptidase_M10"/>
    <property type="match status" value="1"/>
</dbReference>
<proteinExistence type="predicted"/>
<dbReference type="AlphaFoldDB" id="A0A9P4DYW2"/>
<keyword evidence="3" id="KW-0378">Hydrolase</keyword>
<evidence type="ECO:0000256" key="3">
    <source>
        <dbReference type="ARBA" id="ARBA00022801"/>
    </source>
</evidence>
<keyword evidence="2" id="KW-0479">Metal-binding</keyword>
<dbReference type="PANTHER" id="PTHR32305">
    <property type="match status" value="1"/>
</dbReference>
<dbReference type="InterPro" id="IPR001818">
    <property type="entry name" value="Pept_M10_metallopeptidase"/>
</dbReference>
<accession>A0A9P4DYW2</accession>
<dbReference type="PANTHER" id="PTHR32305:SF15">
    <property type="entry name" value="PROTEIN RHSA-RELATED"/>
    <property type="match status" value="1"/>
</dbReference>
<dbReference type="Gene3D" id="2.180.10.10">
    <property type="entry name" value="RHS repeat-associated core"/>
    <property type="match status" value="1"/>
</dbReference>
<protein>
    <submittedName>
        <fullName evidence="6">Matrixin family metalloprotease</fullName>
    </submittedName>
</protein>
<evidence type="ECO:0000259" key="5">
    <source>
        <dbReference type="Pfam" id="PF00413"/>
    </source>
</evidence>
<feature type="domain" description="Peptidase M10 metallopeptidase" evidence="5">
    <location>
        <begin position="371"/>
        <end position="412"/>
    </location>
</feature>
<dbReference type="GO" id="GO:0008270">
    <property type="term" value="F:zinc ion binding"/>
    <property type="evidence" value="ECO:0007669"/>
    <property type="project" value="InterPro"/>
</dbReference>
<dbReference type="GO" id="GO:0004222">
    <property type="term" value="F:metalloendopeptidase activity"/>
    <property type="evidence" value="ECO:0007669"/>
    <property type="project" value="InterPro"/>
</dbReference>
<dbReference type="Proteomes" id="UP000368418">
    <property type="component" value="Unassembled WGS sequence"/>
</dbReference>
<dbReference type="NCBIfam" id="TIGR03696">
    <property type="entry name" value="Rhs_assc_core"/>
    <property type="match status" value="1"/>
</dbReference>
<evidence type="ECO:0000256" key="1">
    <source>
        <dbReference type="ARBA" id="ARBA00022670"/>
    </source>
</evidence>
<evidence type="ECO:0000313" key="7">
    <source>
        <dbReference type="Proteomes" id="UP000368418"/>
    </source>
</evidence>
<dbReference type="EMBL" id="VVYD01000027">
    <property type="protein sequence ID" value="KAA5494897.1"/>
    <property type="molecule type" value="Genomic_DNA"/>
</dbReference>
<comment type="caution">
    <text evidence="6">The sequence shown here is derived from an EMBL/GenBank/DDBJ whole genome shotgun (WGS) entry which is preliminary data.</text>
</comment>
<evidence type="ECO:0000313" key="6">
    <source>
        <dbReference type="EMBL" id="KAA5494897.1"/>
    </source>
</evidence>
<dbReference type="RefSeq" id="WP_149936271.1">
    <property type="nucleotide sequence ID" value="NZ_VVYD01000027.1"/>
</dbReference>
<evidence type="ECO:0000256" key="4">
    <source>
        <dbReference type="ARBA" id="ARBA00022833"/>
    </source>
</evidence>
<keyword evidence="6" id="KW-0482">Metalloprotease</keyword>
<gene>
    <name evidence="6" type="ORF">F2Y31_20340</name>
</gene>